<comment type="caution">
    <text evidence="2">The sequence shown here is derived from an EMBL/GenBank/DDBJ whole genome shotgun (WGS) entry which is preliminary data.</text>
</comment>
<reference evidence="2" key="1">
    <citation type="thesis" date="2020" institute="ProQuest LLC" country="789 East Eisenhower Parkway, Ann Arbor, MI, USA">
        <title>Comparative Genomics and Chromosome Evolution.</title>
        <authorList>
            <person name="Mudd A.B."/>
        </authorList>
    </citation>
    <scope>NUCLEOTIDE SEQUENCE</scope>
    <source>
        <strain evidence="2">HN-11 Male</strain>
        <tissue evidence="2">Kidney and liver</tissue>
    </source>
</reference>
<evidence type="ECO:0000256" key="1">
    <source>
        <dbReference type="SAM" id="Phobius"/>
    </source>
</evidence>
<gene>
    <name evidence="2" type="ORF">GDO78_004394</name>
</gene>
<evidence type="ECO:0000313" key="3">
    <source>
        <dbReference type="Proteomes" id="UP000770717"/>
    </source>
</evidence>
<accession>A0A8J6ER69</accession>
<keyword evidence="1" id="KW-0472">Membrane</keyword>
<dbReference type="Proteomes" id="UP000770717">
    <property type="component" value="Unassembled WGS sequence"/>
</dbReference>
<feature type="transmembrane region" description="Helical" evidence="1">
    <location>
        <begin position="7"/>
        <end position="30"/>
    </location>
</feature>
<keyword evidence="3" id="KW-1185">Reference proteome</keyword>
<keyword evidence="1" id="KW-0812">Transmembrane</keyword>
<dbReference type="EMBL" id="WNTK01000013">
    <property type="protein sequence ID" value="KAG9474072.1"/>
    <property type="molecule type" value="Genomic_DNA"/>
</dbReference>
<dbReference type="AlphaFoldDB" id="A0A8J6ER69"/>
<evidence type="ECO:0000313" key="2">
    <source>
        <dbReference type="EMBL" id="KAG9474072.1"/>
    </source>
</evidence>
<protein>
    <submittedName>
        <fullName evidence="2">Uncharacterized protein</fullName>
    </submittedName>
</protein>
<proteinExistence type="predicted"/>
<keyword evidence="1" id="KW-1133">Transmembrane helix</keyword>
<name>A0A8J6ER69_ELECQ</name>
<organism evidence="2 3">
    <name type="scientific">Eleutherodactylus coqui</name>
    <name type="common">Puerto Rican coqui</name>
    <dbReference type="NCBI Taxonomy" id="57060"/>
    <lineage>
        <taxon>Eukaryota</taxon>
        <taxon>Metazoa</taxon>
        <taxon>Chordata</taxon>
        <taxon>Craniata</taxon>
        <taxon>Vertebrata</taxon>
        <taxon>Euteleostomi</taxon>
        <taxon>Amphibia</taxon>
        <taxon>Batrachia</taxon>
        <taxon>Anura</taxon>
        <taxon>Neobatrachia</taxon>
        <taxon>Hyloidea</taxon>
        <taxon>Eleutherodactylidae</taxon>
        <taxon>Eleutherodactylinae</taxon>
        <taxon>Eleutherodactylus</taxon>
        <taxon>Eleutherodactylus</taxon>
    </lineage>
</organism>
<sequence length="89" mass="10269">MSCSRQLGCLTAFVVFTINATVQVGFWHWILGGREDYSTSVAPLSRTGLWITLGKKQQNVVTTRQRYSPKFFHFDILVFIKTLRKLVKM</sequence>